<dbReference type="EMBL" id="LAVV01012561">
    <property type="protein sequence ID" value="KNZ46564.1"/>
    <property type="molecule type" value="Genomic_DNA"/>
</dbReference>
<feature type="transmembrane region" description="Helical" evidence="1">
    <location>
        <begin position="378"/>
        <end position="395"/>
    </location>
</feature>
<gene>
    <name evidence="2" type="ORF">VP01_715g5</name>
</gene>
<keyword evidence="1" id="KW-1133">Transmembrane helix</keyword>
<dbReference type="VEuPathDB" id="FungiDB:VP01_715g5"/>
<dbReference type="AlphaFoldDB" id="A0A0L6UDC5"/>
<keyword evidence="3" id="KW-1185">Reference proteome</keyword>
<proteinExistence type="predicted"/>
<comment type="caution">
    <text evidence="2">The sequence shown here is derived from an EMBL/GenBank/DDBJ whole genome shotgun (WGS) entry which is preliminary data.</text>
</comment>
<name>A0A0L6UDC5_9BASI</name>
<keyword evidence="1" id="KW-0812">Transmembrane</keyword>
<sequence length="726" mass="83289">MAFNAVGPTFGAWNKCSLISPVIRCLSFVPGERELVFALAVEKSSIVHTHMGRMMMVKHWSLSWRTLKVNTHGSSTVLTWDTKVKHPEVQNQLKHREAIRLVDGKLGGFVVVESKQAREGLGGVRGLLNVSSQDFSCNISYFINLFFICQFMFISLFLSLCCETNKKTFSSQEINQEVLILMQSEGNMHKFKMARVHISEVVFLAPAPSCCIDSHPEKSRVVQDSFSCQYYACESTFFSDGRVLYWLFFTSLLHVVNKKTCGGKKKARTKSWGKINLHFPMQGKKGDENELLWCVLLTTAQTFLHLFCIFECSGNMYEINLSCILFLECVADYSSIFVHLFCILWMWYFRSCILFLAEWKKWTFIFTCRERGRDINKLLWGLLLITAQFFFKCIFSCECNGKIYEKLIFGYFSWLAEWKKWTFIFPCRERGREKHELLRGVLLITARFFKSLLHFVDVVFQVIIFLKHNGSEDEFYFYLDPVWGTFLRGQCLHVDFFFGLVTHYGVHLESLETSKLCLDTWHSHEESSSHLKVWAFVGLCLGLLHSQRPNQQSSGFCFGHLPWPSSKFPLCHHLWRSSFCSGLAEIFEYNTKYDVRMGQCGVFRRGRLPGSEAGDFQSFSWAEQKTAFAFRKSGDKLVKRRRWSLGDSGGLSGHGRKVGQTRVVAGVIQTRLRSPRGLGLGSGGLSGKADAGVTELGCLGREWESMMERISGQVEMVYIYPGDILM</sequence>
<feature type="transmembrane region" description="Helical" evidence="1">
    <location>
        <begin position="291"/>
        <end position="316"/>
    </location>
</feature>
<keyword evidence="1" id="KW-0472">Membrane</keyword>
<reference evidence="2 3" key="1">
    <citation type="submission" date="2015-08" db="EMBL/GenBank/DDBJ databases">
        <title>Next Generation Sequencing and Analysis of the Genome of Puccinia sorghi L Schw, the Causal Agent of Maize Common Rust.</title>
        <authorList>
            <person name="Rochi L."/>
            <person name="Burguener G."/>
            <person name="Darino M."/>
            <person name="Turjanski A."/>
            <person name="Kreff E."/>
            <person name="Dieguez M.J."/>
            <person name="Sacco F."/>
        </authorList>
    </citation>
    <scope>NUCLEOTIDE SEQUENCE [LARGE SCALE GENOMIC DNA]</scope>
    <source>
        <strain evidence="2 3">RO10H11247</strain>
    </source>
</reference>
<evidence type="ECO:0000313" key="2">
    <source>
        <dbReference type="EMBL" id="KNZ46564.1"/>
    </source>
</evidence>
<feature type="transmembrane region" description="Helical" evidence="1">
    <location>
        <begin position="336"/>
        <end position="357"/>
    </location>
</feature>
<organism evidence="2 3">
    <name type="scientific">Puccinia sorghi</name>
    <dbReference type="NCBI Taxonomy" id="27349"/>
    <lineage>
        <taxon>Eukaryota</taxon>
        <taxon>Fungi</taxon>
        <taxon>Dikarya</taxon>
        <taxon>Basidiomycota</taxon>
        <taxon>Pucciniomycotina</taxon>
        <taxon>Pucciniomycetes</taxon>
        <taxon>Pucciniales</taxon>
        <taxon>Pucciniaceae</taxon>
        <taxon>Puccinia</taxon>
    </lineage>
</organism>
<evidence type="ECO:0000256" key="1">
    <source>
        <dbReference type="SAM" id="Phobius"/>
    </source>
</evidence>
<feature type="transmembrane region" description="Helical" evidence="1">
    <location>
        <begin position="141"/>
        <end position="162"/>
    </location>
</feature>
<accession>A0A0L6UDC5</accession>
<protein>
    <submittedName>
        <fullName evidence="2">Uncharacterized protein</fullName>
    </submittedName>
</protein>
<evidence type="ECO:0000313" key="3">
    <source>
        <dbReference type="Proteomes" id="UP000037035"/>
    </source>
</evidence>
<dbReference type="Proteomes" id="UP000037035">
    <property type="component" value="Unassembled WGS sequence"/>
</dbReference>